<evidence type="ECO:0000313" key="2">
    <source>
        <dbReference type="EMBL" id="KAJ1217859.1"/>
    </source>
</evidence>
<organism evidence="2 3">
    <name type="scientific">Pleurodeles waltl</name>
    <name type="common">Iberian ribbed newt</name>
    <dbReference type="NCBI Taxonomy" id="8319"/>
    <lineage>
        <taxon>Eukaryota</taxon>
        <taxon>Metazoa</taxon>
        <taxon>Chordata</taxon>
        <taxon>Craniata</taxon>
        <taxon>Vertebrata</taxon>
        <taxon>Euteleostomi</taxon>
        <taxon>Amphibia</taxon>
        <taxon>Batrachia</taxon>
        <taxon>Caudata</taxon>
        <taxon>Salamandroidea</taxon>
        <taxon>Salamandridae</taxon>
        <taxon>Pleurodelinae</taxon>
        <taxon>Pleurodeles</taxon>
    </lineage>
</organism>
<feature type="transmembrane region" description="Helical" evidence="1">
    <location>
        <begin position="12"/>
        <end position="33"/>
    </location>
</feature>
<gene>
    <name evidence="2" type="ORF">NDU88_005446</name>
</gene>
<reference evidence="2" key="1">
    <citation type="journal article" date="2022" name="bioRxiv">
        <title>Sequencing and chromosome-scale assembly of the giantPleurodeles waltlgenome.</title>
        <authorList>
            <person name="Brown T."/>
            <person name="Elewa A."/>
            <person name="Iarovenko S."/>
            <person name="Subramanian E."/>
            <person name="Araus A.J."/>
            <person name="Petzold A."/>
            <person name="Susuki M."/>
            <person name="Suzuki K.-i.T."/>
            <person name="Hayashi T."/>
            <person name="Toyoda A."/>
            <person name="Oliveira C."/>
            <person name="Osipova E."/>
            <person name="Leigh N.D."/>
            <person name="Simon A."/>
            <person name="Yun M.H."/>
        </authorList>
    </citation>
    <scope>NUCLEOTIDE SEQUENCE</scope>
    <source>
        <strain evidence="2">20211129_DDA</strain>
        <tissue evidence="2">Liver</tissue>
    </source>
</reference>
<dbReference type="AlphaFoldDB" id="A0AAV7WX18"/>
<name>A0AAV7WX18_PLEWA</name>
<evidence type="ECO:0000256" key="1">
    <source>
        <dbReference type="SAM" id="Phobius"/>
    </source>
</evidence>
<proteinExistence type="predicted"/>
<dbReference type="EMBL" id="JANPWB010000001">
    <property type="protein sequence ID" value="KAJ1217859.1"/>
    <property type="molecule type" value="Genomic_DNA"/>
</dbReference>
<keyword evidence="1" id="KW-0472">Membrane</keyword>
<protein>
    <submittedName>
        <fullName evidence="2">Uncharacterized protein</fullName>
    </submittedName>
</protein>
<evidence type="ECO:0000313" key="3">
    <source>
        <dbReference type="Proteomes" id="UP001066276"/>
    </source>
</evidence>
<feature type="transmembrane region" description="Helical" evidence="1">
    <location>
        <begin position="39"/>
        <end position="59"/>
    </location>
</feature>
<keyword evidence="1" id="KW-1133">Transmembrane helix</keyword>
<keyword evidence="1" id="KW-0812">Transmembrane</keyword>
<comment type="caution">
    <text evidence="2">The sequence shown here is derived from an EMBL/GenBank/DDBJ whole genome shotgun (WGS) entry which is preliminary data.</text>
</comment>
<accession>A0AAV7WX18</accession>
<sequence>MQGKAGGPPICVQFVSLIAIVSFGLYSILKGISFGFFNWWYILGSACMVAAAFASFRIYEACLQGVDRETATELTRNP</sequence>
<dbReference type="Proteomes" id="UP001066276">
    <property type="component" value="Chromosome 1_1"/>
</dbReference>
<keyword evidence="3" id="KW-1185">Reference proteome</keyword>